<evidence type="ECO:0000313" key="3">
    <source>
        <dbReference type="Proteomes" id="UP000178656"/>
    </source>
</evidence>
<comment type="caution">
    <text evidence="2">The sequence shown here is derived from an EMBL/GenBank/DDBJ whole genome shotgun (WGS) entry which is preliminary data.</text>
</comment>
<dbReference type="EMBL" id="MFGM01000056">
    <property type="protein sequence ID" value="OGF35099.1"/>
    <property type="molecule type" value="Genomic_DNA"/>
</dbReference>
<sequence length="524" mass="56807">MEKPFRFSQFFVISRLGIFLFLCFIASLFLCFYVYVAEANKNHKINGFAWSENLGWVSLNCYNDGLLNKCASSDYGLDYDKASNEVYGFAWSEHGGWLCVGKSCLTTNQKVAPDGKAPTARLMEHGLLAGWASWVVLGNDGWIKLDGAKVASVGKKYSCQNCVRLKDEASERCEFCFADSHFSGSKEICSDCIGCNTKTSVCHQCASCQDFGIGIDYSRNRLSGWAWNAGEPNGVGLGWLQFASSFNAGAVHPPYLQTVGGDVYGGGGVGALNQGVLPDGQFNATYRIESDGSIVHFSSTCVEPGKCNTSESWMDDDSSLTLPKKENEYRGEFGALDLRGLFAGQYGEVKKIASNGAGLANPLTGQVYYLNGDLHLGYQSFKNGTNKLAGAGTIVVKGDVYIEGNILYENMPVTTAHNLASLGWIVLKKDNGVGGNIYIAANVENVVGNFYAENKIYTGTTGQADTEKGLRIDGLMVARQFEFQRIFSDLEKGGPAELVVYDGRVVANPPPGFTDITKALPNFK</sequence>
<dbReference type="AlphaFoldDB" id="A0A1F5T842"/>
<organism evidence="2 3">
    <name type="scientific">Candidatus Falkowbacteria bacterium RIFOXYC2_FULL_48_21</name>
    <dbReference type="NCBI Taxonomy" id="1798005"/>
    <lineage>
        <taxon>Bacteria</taxon>
        <taxon>Candidatus Falkowiibacteriota</taxon>
    </lineage>
</organism>
<proteinExistence type="predicted"/>
<keyword evidence="1" id="KW-0812">Transmembrane</keyword>
<evidence type="ECO:0000256" key="1">
    <source>
        <dbReference type="SAM" id="Phobius"/>
    </source>
</evidence>
<reference evidence="2 3" key="1">
    <citation type="journal article" date="2016" name="Nat. Commun.">
        <title>Thousands of microbial genomes shed light on interconnected biogeochemical processes in an aquifer system.</title>
        <authorList>
            <person name="Anantharaman K."/>
            <person name="Brown C.T."/>
            <person name="Hug L.A."/>
            <person name="Sharon I."/>
            <person name="Castelle C.J."/>
            <person name="Probst A.J."/>
            <person name="Thomas B.C."/>
            <person name="Singh A."/>
            <person name="Wilkins M.J."/>
            <person name="Karaoz U."/>
            <person name="Brodie E.L."/>
            <person name="Williams K.H."/>
            <person name="Hubbard S.S."/>
            <person name="Banfield J.F."/>
        </authorList>
    </citation>
    <scope>NUCLEOTIDE SEQUENCE [LARGE SCALE GENOMIC DNA]</scope>
</reference>
<gene>
    <name evidence="2" type="ORF">A2482_00080</name>
</gene>
<keyword evidence="1" id="KW-0472">Membrane</keyword>
<protein>
    <submittedName>
        <fullName evidence="2">Uncharacterized protein</fullName>
    </submittedName>
</protein>
<dbReference type="Proteomes" id="UP000178656">
    <property type="component" value="Unassembled WGS sequence"/>
</dbReference>
<feature type="transmembrane region" description="Helical" evidence="1">
    <location>
        <begin position="12"/>
        <end position="36"/>
    </location>
</feature>
<accession>A0A1F5T842</accession>
<evidence type="ECO:0000313" key="2">
    <source>
        <dbReference type="EMBL" id="OGF35099.1"/>
    </source>
</evidence>
<name>A0A1F5T842_9BACT</name>
<keyword evidence="1" id="KW-1133">Transmembrane helix</keyword>